<dbReference type="GO" id="GO:0051225">
    <property type="term" value="P:spindle assembly"/>
    <property type="evidence" value="ECO:0007669"/>
    <property type="project" value="InterPro"/>
</dbReference>
<comment type="caution">
    <text evidence="2">The sequence shown here is derived from an EMBL/GenBank/DDBJ whole genome shotgun (WGS) entry which is preliminary data.</text>
</comment>
<dbReference type="OrthoDB" id="2436605at2759"/>
<evidence type="ECO:0000313" key="3">
    <source>
        <dbReference type="Proteomes" id="UP000631114"/>
    </source>
</evidence>
<dbReference type="InterPro" id="IPR028346">
    <property type="entry name" value="HAUS2"/>
</dbReference>
<keyword evidence="1" id="KW-1133">Transmembrane helix</keyword>
<evidence type="ECO:0000313" key="2">
    <source>
        <dbReference type="EMBL" id="KAF9588091.1"/>
    </source>
</evidence>
<organism evidence="2 3">
    <name type="scientific">Coptis chinensis</name>
    <dbReference type="NCBI Taxonomy" id="261450"/>
    <lineage>
        <taxon>Eukaryota</taxon>
        <taxon>Viridiplantae</taxon>
        <taxon>Streptophyta</taxon>
        <taxon>Embryophyta</taxon>
        <taxon>Tracheophyta</taxon>
        <taxon>Spermatophyta</taxon>
        <taxon>Magnoliopsida</taxon>
        <taxon>Ranunculales</taxon>
        <taxon>Ranunculaceae</taxon>
        <taxon>Coptidoideae</taxon>
        <taxon>Coptis</taxon>
    </lineage>
</organism>
<reference evidence="2 3" key="1">
    <citation type="submission" date="2020-10" db="EMBL/GenBank/DDBJ databases">
        <title>The Coptis chinensis genome and diversification of protoberbering-type alkaloids.</title>
        <authorList>
            <person name="Wang B."/>
            <person name="Shu S."/>
            <person name="Song C."/>
            <person name="Liu Y."/>
        </authorList>
    </citation>
    <scope>NUCLEOTIDE SEQUENCE [LARGE SCALE GENOMIC DNA]</scope>
    <source>
        <strain evidence="2">HL-2020</strain>
        <tissue evidence="2">Leaf</tissue>
    </source>
</reference>
<keyword evidence="3" id="KW-1185">Reference proteome</keyword>
<dbReference type="EMBL" id="JADFTS010000009">
    <property type="protein sequence ID" value="KAF9588091.1"/>
    <property type="molecule type" value="Genomic_DNA"/>
</dbReference>
<feature type="transmembrane region" description="Helical" evidence="1">
    <location>
        <begin position="12"/>
        <end position="30"/>
    </location>
</feature>
<accession>A0A835GV29</accession>
<dbReference type="GO" id="GO:1990498">
    <property type="term" value="C:mitotic spindle microtubule"/>
    <property type="evidence" value="ECO:0007669"/>
    <property type="project" value="TreeGrafter"/>
</dbReference>
<evidence type="ECO:0000256" key="1">
    <source>
        <dbReference type="SAM" id="Phobius"/>
    </source>
</evidence>
<name>A0A835GV29_9MAGN</name>
<protein>
    <submittedName>
        <fullName evidence="2">Uncharacterized protein</fullName>
    </submittedName>
</protein>
<dbReference type="PANTHER" id="PTHR16039">
    <property type="entry name" value="HAUS AUGMIN-LIKE COMPLEX SUBUNIT 2"/>
    <property type="match status" value="1"/>
</dbReference>
<feature type="non-terminal residue" evidence="2">
    <location>
        <position position="1"/>
    </location>
</feature>
<dbReference type="GO" id="GO:0007020">
    <property type="term" value="P:microtubule nucleation"/>
    <property type="evidence" value="ECO:0007669"/>
    <property type="project" value="TreeGrafter"/>
</dbReference>
<keyword evidence="1" id="KW-0472">Membrane</keyword>
<dbReference type="PANTHER" id="PTHR16039:SF1">
    <property type="entry name" value="HAUS AUGMIN-LIKE COMPLEX SUBUNIT 2"/>
    <property type="match status" value="1"/>
</dbReference>
<gene>
    <name evidence="2" type="ORF">IFM89_007332</name>
</gene>
<proteinExistence type="predicted"/>
<dbReference type="AlphaFoldDB" id="A0A835GV29"/>
<dbReference type="Pfam" id="PF15003">
    <property type="entry name" value="HAUS2"/>
    <property type="match status" value="1"/>
</dbReference>
<keyword evidence="1" id="KW-0812">Transmembrane</keyword>
<sequence length="200" mass="22781">RDREIKKIKRHCCCCHFLLFVINLICRWGVTRLGWGRNLLALVDVGSLSIASDLGFTVPPPPMQEDLQNLVTTTGDKSDDLIRVLRELPTAQQKIADLQVELQGRKDRIIASVATTIFIRLHSGGSMNISKQTHPYTLRGLRLCTPPQRKGSNFDDLVMRNWKNQEMESQDENSEVSELQSESMSQRWLSWPPLVKKNGL</sequence>
<dbReference type="Proteomes" id="UP000631114">
    <property type="component" value="Unassembled WGS sequence"/>
</dbReference>
<dbReference type="GO" id="GO:0031023">
    <property type="term" value="P:microtubule organizing center organization"/>
    <property type="evidence" value="ECO:0007669"/>
    <property type="project" value="InterPro"/>
</dbReference>